<evidence type="ECO:0000313" key="3">
    <source>
        <dbReference type="Proteomes" id="UP001346869"/>
    </source>
</evidence>
<dbReference type="EMBL" id="JAUZQC010000009">
    <property type="protein sequence ID" value="KAK5866170.1"/>
    <property type="molecule type" value="Genomic_DNA"/>
</dbReference>
<comment type="caution">
    <text evidence="2">The sequence shown here is derived from an EMBL/GenBank/DDBJ whole genome shotgun (WGS) entry which is preliminary data.</text>
</comment>
<name>A0AAN7XUG7_ELEMC</name>
<gene>
    <name evidence="2" type="ORF">PBY51_020380</name>
</gene>
<dbReference type="PANTHER" id="PTHR31025">
    <property type="entry name" value="SI:CH211-196P9.1-RELATED"/>
    <property type="match status" value="1"/>
</dbReference>
<sequence length="383" mass="44118">MTNMIAIARASEDSRYPTRYEVTSMAKRLVEYYPMIKEKSSDSVWEDVSKRLMKRLSNIKSPVKSKVPPAKKQRQDWDADESLSSHPSDCDSIVSTVILETSPRTSTPKRDNQVSRPGDSEDESFTLTVPEPMDSEKTQARHYRTLQTMFESKKPNKAAVSQLLNLEFPARRKFIDSDTIREQQRPGKILEAYPCFRDLDHIMDEFRRIVETDNIDFLINLRERRDSFYGKVQYYGVMKRVMKPPLTMDFVEHAIACLHCFTAALSIKLEGTQPNRGNFHVLTPSENPDAFLRTQACPIVLLGEENCLLAIEATTLCTFPREKFHETLLYLMACYYVFHLTYPKTICTLLSVIQTEVVGDKLHDGDVTPSYRKSIGEWKAFLE</sequence>
<feature type="compositionally biased region" description="Low complexity" evidence="1">
    <location>
        <begin position="60"/>
        <end position="70"/>
    </location>
</feature>
<dbReference type="AlphaFoldDB" id="A0AAN7XUG7"/>
<dbReference type="PANTHER" id="PTHR31025:SF9">
    <property type="entry name" value="SI:DKEY-286J15.1"/>
    <property type="match status" value="1"/>
</dbReference>
<reference evidence="2 3" key="1">
    <citation type="journal article" date="2023" name="Genes (Basel)">
        <title>Chromosome-Level Genome Assembly and Circadian Gene Repertoire of the Patagonia Blennie Eleginops maclovinus-The Closest Ancestral Proxy of Antarctic Cryonotothenioids.</title>
        <authorList>
            <person name="Cheng C.C."/>
            <person name="Rivera-Colon A.G."/>
            <person name="Minhas B.F."/>
            <person name="Wilson L."/>
            <person name="Rayamajhi N."/>
            <person name="Vargas-Chacoff L."/>
            <person name="Catchen J.M."/>
        </authorList>
    </citation>
    <scope>NUCLEOTIDE SEQUENCE [LARGE SCALE GENOMIC DNA]</scope>
    <source>
        <strain evidence="2">JMC-PN-2008</strain>
    </source>
</reference>
<organism evidence="2 3">
    <name type="scientific">Eleginops maclovinus</name>
    <name type="common">Patagonian blennie</name>
    <name type="synonym">Eleginus maclovinus</name>
    <dbReference type="NCBI Taxonomy" id="56733"/>
    <lineage>
        <taxon>Eukaryota</taxon>
        <taxon>Metazoa</taxon>
        <taxon>Chordata</taxon>
        <taxon>Craniata</taxon>
        <taxon>Vertebrata</taxon>
        <taxon>Euteleostomi</taxon>
        <taxon>Actinopterygii</taxon>
        <taxon>Neopterygii</taxon>
        <taxon>Teleostei</taxon>
        <taxon>Neoteleostei</taxon>
        <taxon>Acanthomorphata</taxon>
        <taxon>Eupercaria</taxon>
        <taxon>Perciformes</taxon>
        <taxon>Notothenioidei</taxon>
        <taxon>Eleginopidae</taxon>
        <taxon>Eleginops</taxon>
    </lineage>
</organism>
<protein>
    <submittedName>
        <fullName evidence="2">Uncharacterized protein</fullName>
    </submittedName>
</protein>
<reference evidence="2 3" key="2">
    <citation type="journal article" date="2023" name="Mol. Biol. Evol.">
        <title>Genomics of Secondarily Temperate Adaptation in the Only Non-Antarctic Icefish.</title>
        <authorList>
            <person name="Rivera-Colon A.G."/>
            <person name="Rayamajhi N."/>
            <person name="Minhas B.F."/>
            <person name="Madrigal G."/>
            <person name="Bilyk K.T."/>
            <person name="Yoon V."/>
            <person name="Hune M."/>
            <person name="Gregory S."/>
            <person name="Cheng C.H.C."/>
            <person name="Catchen J.M."/>
        </authorList>
    </citation>
    <scope>NUCLEOTIDE SEQUENCE [LARGE SCALE GENOMIC DNA]</scope>
    <source>
        <strain evidence="2">JMC-PN-2008</strain>
    </source>
</reference>
<accession>A0AAN7XUG7</accession>
<feature type="region of interest" description="Disordered" evidence="1">
    <location>
        <begin position="59"/>
        <end position="138"/>
    </location>
</feature>
<proteinExistence type="predicted"/>
<evidence type="ECO:0000313" key="2">
    <source>
        <dbReference type="EMBL" id="KAK5866170.1"/>
    </source>
</evidence>
<keyword evidence="3" id="KW-1185">Reference proteome</keyword>
<feature type="compositionally biased region" description="Polar residues" evidence="1">
    <location>
        <begin position="82"/>
        <end position="106"/>
    </location>
</feature>
<evidence type="ECO:0000256" key="1">
    <source>
        <dbReference type="SAM" id="MobiDB-lite"/>
    </source>
</evidence>
<dbReference type="Proteomes" id="UP001346869">
    <property type="component" value="Unassembled WGS sequence"/>
</dbReference>